<proteinExistence type="predicted"/>
<dbReference type="STRING" id="574556.ACIS_00183"/>
<dbReference type="EMBL" id="CP001759">
    <property type="protein sequence ID" value="ACZ48866.1"/>
    <property type="molecule type" value="Genomic_DNA"/>
</dbReference>
<dbReference type="AlphaFoldDB" id="D1ATI8"/>
<evidence type="ECO:0000313" key="2">
    <source>
        <dbReference type="EMBL" id="ACZ48866.1"/>
    </source>
</evidence>
<organism evidence="2 3">
    <name type="scientific">Anaplasma centrale (strain Israel)</name>
    <name type="common">Anaplasma marginale subsp. centrale (strain Israel)</name>
    <dbReference type="NCBI Taxonomy" id="574556"/>
    <lineage>
        <taxon>Bacteria</taxon>
        <taxon>Pseudomonadati</taxon>
        <taxon>Pseudomonadota</taxon>
        <taxon>Alphaproteobacteria</taxon>
        <taxon>Rickettsiales</taxon>
        <taxon>Anaplasmataceae</taxon>
        <taxon>Anaplasma</taxon>
    </lineage>
</organism>
<dbReference type="KEGG" id="acn:ACIS_00183"/>
<keyword evidence="3" id="KW-1185">Reference proteome</keyword>
<evidence type="ECO:0000313" key="3">
    <source>
        <dbReference type="Proteomes" id="UP000000630"/>
    </source>
</evidence>
<feature type="region of interest" description="Disordered" evidence="1">
    <location>
        <begin position="58"/>
        <end position="78"/>
    </location>
</feature>
<reference evidence="2 3" key="1">
    <citation type="journal article" date="2010" name="J. Bacteriol.">
        <title>Complete genome sequence of Anaplasma marginale subsp. centrale.</title>
        <authorList>
            <person name="Herndon D.R."/>
            <person name="Palmer G.H."/>
            <person name="Shkap V."/>
            <person name="Knowles D.P. Jr."/>
            <person name="Brayton K.A."/>
        </authorList>
    </citation>
    <scope>NUCLEOTIDE SEQUENCE [LARGE SCALE GENOMIC DNA]</scope>
    <source>
        <strain evidence="2 3">Israel</strain>
    </source>
</reference>
<dbReference type="Proteomes" id="UP000000630">
    <property type="component" value="Chromosome"/>
</dbReference>
<evidence type="ECO:0000256" key="1">
    <source>
        <dbReference type="SAM" id="MobiDB-lite"/>
    </source>
</evidence>
<sequence length="78" mass="8511">MSNNANTVQFFALLLRENSASTTTLQNLLAAKYSSNTLGFHHKGQWMSRGLRAARHAHSVKCPTDARNGGLGQNTAMH</sequence>
<dbReference type="HOGENOM" id="CLU_2614230_0_0_5"/>
<protein>
    <submittedName>
        <fullName evidence="2">Uncharacterized protein</fullName>
    </submittedName>
</protein>
<accession>D1ATI8</accession>
<name>D1ATI8_ANACI</name>
<gene>
    <name evidence="2" type="ordered locus">ACIS_00183</name>
</gene>